<keyword evidence="5 7" id="KW-0255">Endonuclease</keyword>
<keyword evidence="6 7" id="KW-0378">Hydrolase</keyword>
<dbReference type="GO" id="GO:0005737">
    <property type="term" value="C:cytoplasm"/>
    <property type="evidence" value="ECO:0007669"/>
    <property type="project" value="UniProtKB-SubCell"/>
</dbReference>
<dbReference type="EMBL" id="CP001014">
    <property type="protein sequence ID" value="ACB40895.1"/>
    <property type="molecule type" value="Genomic_DNA"/>
</dbReference>
<dbReference type="HOGENOM" id="CLU_047631_1_1_2"/>
<evidence type="ECO:0000256" key="1">
    <source>
        <dbReference type="ARBA" id="ARBA00001835"/>
    </source>
</evidence>
<keyword evidence="7" id="KW-0479">Metal-binding</keyword>
<evidence type="ECO:0000313" key="9">
    <source>
        <dbReference type="Proteomes" id="UP000001694"/>
    </source>
</evidence>
<keyword evidence="4 7" id="KW-0540">Nuclease</keyword>
<keyword evidence="3 7" id="KW-0963">Cytoplasm</keyword>
<comment type="catalytic activity">
    <reaction evidence="1 7">
        <text>Endonucleolytic cleavage at apurinic or apyrimidinic sites to products with a 5'-phosphate.</text>
        <dbReference type="EC" id="3.1.21.7"/>
    </reaction>
</comment>
<dbReference type="GeneID" id="6165574"/>
<dbReference type="Pfam" id="PF04493">
    <property type="entry name" value="Endonuclease_5"/>
    <property type="match status" value="1"/>
</dbReference>
<dbReference type="GO" id="GO:0006281">
    <property type="term" value="P:DNA repair"/>
    <property type="evidence" value="ECO:0007669"/>
    <property type="project" value="UniProtKB-UniRule"/>
</dbReference>
<evidence type="ECO:0000256" key="2">
    <source>
        <dbReference type="ARBA" id="ARBA00004496"/>
    </source>
</evidence>
<reference evidence="8" key="1">
    <citation type="submission" date="2008-03" db="EMBL/GenBank/DDBJ databases">
        <title>Complete sequence of Thermoproteus neutrophilus V24Sta.</title>
        <authorList>
            <consortium name="US DOE Joint Genome Institute"/>
            <person name="Copeland A."/>
            <person name="Lucas S."/>
            <person name="Lapidus A."/>
            <person name="Glavina del Rio T."/>
            <person name="Dalin E."/>
            <person name="Tice H."/>
            <person name="Bruce D."/>
            <person name="Goodwin L."/>
            <person name="Pitluck S."/>
            <person name="Sims D."/>
            <person name="Brettin T."/>
            <person name="Detter J.C."/>
            <person name="Han C."/>
            <person name="Kuske C.R."/>
            <person name="Schmutz J."/>
            <person name="Larimer F."/>
            <person name="Land M."/>
            <person name="Hauser L."/>
            <person name="Kyrpides N."/>
            <person name="Mikhailova N."/>
            <person name="Biddle J.F."/>
            <person name="Zhang Z."/>
            <person name="Fitz-Gibbon S.T."/>
            <person name="Lowe T.M."/>
            <person name="Saltikov C."/>
            <person name="House C.H."/>
            <person name="Richardson P."/>
        </authorList>
    </citation>
    <scope>NUCLEOTIDE SEQUENCE [LARGE SCALE GENOMIC DNA]</scope>
    <source>
        <strain evidence="8">V24Sta</strain>
    </source>
</reference>
<dbReference type="OrthoDB" id="7885at2157"/>
<dbReference type="GO" id="GO:0000287">
    <property type="term" value="F:magnesium ion binding"/>
    <property type="evidence" value="ECO:0007669"/>
    <property type="project" value="UniProtKB-UniRule"/>
</dbReference>
<dbReference type="CDD" id="cd06559">
    <property type="entry name" value="Endonuclease_V"/>
    <property type="match status" value="1"/>
</dbReference>
<dbReference type="PANTHER" id="PTHR28511">
    <property type="entry name" value="ENDONUCLEASE V"/>
    <property type="match status" value="1"/>
</dbReference>
<sequence>MPLNTEVARKIQELLAKRVTAAPLPSYNTVCGLDVAYSGDVAYGAAVVVDVRSLAVTEAACAATKNLVPYVPTFLAFRELTPMLRAYVKLRYQPDVVLVDGHGVAHPRRFGIASHIGVVLKRPTVGVAKSRLYGVERGDAVYDPETGEVIARVLRCGGKRYVSVGSHVTLEDAAALVQRLCIGGDVYPLRLAHDLTQRLKRVRPSSFDQWGEGRIEDDVCTVKRLGAGGGI</sequence>
<evidence type="ECO:0000256" key="7">
    <source>
        <dbReference type="HAMAP-Rule" id="MF_00801"/>
    </source>
</evidence>
<evidence type="ECO:0000256" key="5">
    <source>
        <dbReference type="ARBA" id="ARBA00022759"/>
    </source>
</evidence>
<dbReference type="InterPro" id="IPR007581">
    <property type="entry name" value="Endonuclease-V"/>
</dbReference>
<comment type="similarity">
    <text evidence="7">Belongs to the endonuclease V family.</text>
</comment>
<comment type="subcellular location">
    <subcellularLocation>
        <location evidence="2 7">Cytoplasm</location>
    </subcellularLocation>
</comment>
<dbReference type="STRING" id="444157.Tneu_1980"/>
<dbReference type="PANTHER" id="PTHR28511:SF1">
    <property type="entry name" value="ENDONUCLEASE V"/>
    <property type="match status" value="1"/>
</dbReference>
<keyword evidence="7" id="KW-0227">DNA damage</keyword>
<dbReference type="Proteomes" id="UP000001694">
    <property type="component" value="Chromosome"/>
</dbReference>
<evidence type="ECO:0000256" key="6">
    <source>
        <dbReference type="ARBA" id="ARBA00022801"/>
    </source>
</evidence>
<dbReference type="HAMAP" id="MF_00801">
    <property type="entry name" value="Endonuclease_5"/>
    <property type="match status" value="1"/>
</dbReference>
<dbReference type="EC" id="3.1.21.7" evidence="7"/>
<dbReference type="eggNOG" id="arCOG00929">
    <property type="taxonomic scope" value="Archaea"/>
</dbReference>
<dbReference type="KEGG" id="tne:Tneu_1980"/>
<dbReference type="AlphaFoldDB" id="B1YC41"/>
<dbReference type="Gene3D" id="3.30.2170.10">
    <property type="entry name" value="archaeoglobus fulgidus dsm 4304 superfamily"/>
    <property type="match status" value="1"/>
</dbReference>
<dbReference type="RefSeq" id="WP_012351314.1">
    <property type="nucleotide sequence ID" value="NC_010525.1"/>
</dbReference>
<dbReference type="GO" id="GO:0043737">
    <property type="term" value="F:deoxyribonuclease V activity"/>
    <property type="evidence" value="ECO:0007669"/>
    <property type="project" value="UniProtKB-UniRule"/>
</dbReference>
<name>B1YC41_PYRNV</name>
<proteinExistence type="inferred from homology"/>
<accession>B1YC41</accession>
<evidence type="ECO:0000313" key="8">
    <source>
        <dbReference type="EMBL" id="ACB40895.1"/>
    </source>
</evidence>
<keyword evidence="7" id="KW-0460">Magnesium</keyword>
<gene>
    <name evidence="7" type="primary">nfi</name>
    <name evidence="8" type="ordered locus">Tneu_1980</name>
</gene>
<evidence type="ECO:0000256" key="4">
    <source>
        <dbReference type="ARBA" id="ARBA00022722"/>
    </source>
</evidence>
<organism evidence="8 9">
    <name type="scientific">Pyrobaculum neutrophilum (strain DSM 2338 / JCM 9278 / NBRC 100436 / V24Sta)</name>
    <name type="common">Thermoproteus neutrophilus</name>
    <dbReference type="NCBI Taxonomy" id="444157"/>
    <lineage>
        <taxon>Archaea</taxon>
        <taxon>Thermoproteota</taxon>
        <taxon>Thermoprotei</taxon>
        <taxon>Thermoproteales</taxon>
        <taxon>Thermoproteaceae</taxon>
        <taxon>Pyrobaculum</taxon>
    </lineage>
</organism>
<comment type="function">
    <text evidence="7">DNA repair enzyme involved in the repair of deaminated bases. Selectively cleaves double-stranded DNA at the second phosphodiester bond 3' to a deoxyinosine leaving behind the intact lesion on the nicked DNA.</text>
</comment>
<protein>
    <recommendedName>
        <fullName evidence="7">Endonuclease V</fullName>
        <ecNumber evidence="7">3.1.21.7</ecNumber>
    </recommendedName>
    <alternativeName>
        <fullName evidence="7">Deoxyinosine 3'endonuclease</fullName>
    </alternativeName>
    <alternativeName>
        <fullName evidence="7">Deoxyribonuclease V</fullName>
        <shortName evidence="7">DNase V</shortName>
    </alternativeName>
</protein>
<feature type="site" description="Interaction with target DNA" evidence="7">
    <location>
        <position position="70"/>
    </location>
</feature>
<comment type="cofactor">
    <cofactor evidence="7">
        <name>Mg(2+)</name>
        <dbReference type="ChEBI" id="CHEBI:18420"/>
    </cofactor>
</comment>
<keyword evidence="9" id="KW-1185">Reference proteome</keyword>
<dbReference type="GO" id="GO:0016891">
    <property type="term" value="F:RNA endonuclease activity producing 5'-phosphomonoesters, hydrolytic mechanism"/>
    <property type="evidence" value="ECO:0007669"/>
    <property type="project" value="TreeGrafter"/>
</dbReference>
<dbReference type="GO" id="GO:0003727">
    <property type="term" value="F:single-stranded RNA binding"/>
    <property type="evidence" value="ECO:0007669"/>
    <property type="project" value="TreeGrafter"/>
</dbReference>
<keyword evidence="7" id="KW-0234">DNA repair</keyword>
<feature type="binding site" evidence="7">
    <location>
        <position position="34"/>
    </location>
    <ligand>
        <name>Mg(2+)</name>
        <dbReference type="ChEBI" id="CHEBI:18420"/>
    </ligand>
</feature>
<evidence type="ECO:0000256" key="3">
    <source>
        <dbReference type="ARBA" id="ARBA00022490"/>
    </source>
</evidence>
<feature type="binding site" evidence="7">
    <location>
        <position position="100"/>
    </location>
    <ligand>
        <name>Mg(2+)</name>
        <dbReference type="ChEBI" id="CHEBI:18420"/>
    </ligand>
</feature>